<dbReference type="Pfam" id="PF00122">
    <property type="entry name" value="E1-E2_ATPase"/>
    <property type="match status" value="1"/>
</dbReference>
<dbReference type="Gene3D" id="3.40.50.1000">
    <property type="entry name" value="HAD superfamily/HAD-like"/>
    <property type="match status" value="1"/>
</dbReference>
<dbReference type="SMART" id="SM00831">
    <property type="entry name" value="Cation_ATPase_N"/>
    <property type="match status" value="1"/>
</dbReference>
<keyword evidence="4 12" id="KW-0812">Transmembrane</keyword>
<dbReference type="OrthoDB" id="9814270at2"/>
<evidence type="ECO:0000256" key="5">
    <source>
        <dbReference type="ARBA" id="ARBA00022741"/>
    </source>
</evidence>
<dbReference type="NCBIfam" id="TIGR01494">
    <property type="entry name" value="ATPase_P-type"/>
    <property type="match status" value="3"/>
</dbReference>
<evidence type="ECO:0000256" key="1">
    <source>
        <dbReference type="ARBA" id="ARBA00004127"/>
    </source>
</evidence>
<dbReference type="InterPro" id="IPR004014">
    <property type="entry name" value="ATPase_P-typ_cation-transptr_N"/>
</dbReference>
<evidence type="ECO:0000313" key="15">
    <source>
        <dbReference type="Proteomes" id="UP000001693"/>
    </source>
</evidence>
<evidence type="ECO:0000256" key="10">
    <source>
        <dbReference type="ARBA" id="ARBA00023136"/>
    </source>
</evidence>
<organism evidence="14 15">
    <name type="scientific">Leptothrix cholodnii (strain ATCC 51168 / LMG 8142 / SP-6)</name>
    <name type="common">Leptothrix discophora (strain SP-6)</name>
    <dbReference type="NCBI Taxonomy" id="395495"/>
    <lineage>
        <taxon>Bacteria</taxon>
        <taxon>Pseudomonadati</taxon>
        <taxon>Pseudomonadota</taxon>
        <taxon>Betaproteobacteria</taxon>
        <taxon>Burkholderiales</taxon>
        <taxon>Sphaerotilaceae</taxon>
        <taxon>Leptothrix</taxon>
    </lineage>
</organism>
<proteinExistence type="inferred from homology"/>
<dbReference type="GO" id="GO:0030007">
    <property type="term" value="P:intracellular potassium ion homeostasis"/>
    <property type="evidence" value="ECO:0007669"/>
    <property type="project" value="TreeGrafter"/>
</dbReference>
<keyword evidence="3" id="KW-0597">Phosphoprotein</keyword>
<evidence type="ECO:0000256" key="11">
    <source>
        <dbReference type="SAM" id="MobiDB-lite"/>
    </source>
</evidence>
<keyword evidence="7" id="KW-0460">Magnesium</keyword>
<dbReference type="Gene3D" id="2.70.150.10">
    <property type="entry name" value="Calcium-transporting ATPase, cytoplasmic transduction domain A"/>
    <property type="match status" value="1"/>
</dbReference>
<feature type="transmembrane region" description="Helical" evidence="12">
    <location>
        <begin position="862"/>
        <end position="879"/>
    </location>
</feature>
<dbReference type="Gene3D" id="1.20.1110.10">
    <property type="entry name" value="Calcium-transporting ATPase, transmembrane domain"/>
    <property type="match status" value="2"/>
</dbReference>
<dbReference type="InterPro" id="IPR001757">
    <property type="entry name" value="P_typ_ATPase"/>
</dbReference>
<keyword evidence="8" id="KW-1278">Translocase</keyword>
<accession>B1Y298</accession>
<name>B1Y298_LEPCP</name>
<dbReference type="InterPro" id="IPR023299">
    <property type="entry name" value="ATPase_P-typ_cyto_dom_N"/>
</dbReference>
<dbReference type="InterPro" id="IPR008250">
    <property type="entry name" value="ATPase_P-typ_transduc_dom_A_sf"/>
</dbReference>
<gene>
    <name evidence="14" type="ordered locus">Lcho_3293</name>
</gene>
<feature type="region of interest" description="Disordered" evidence="11">
    <location>
        <begin position="1"/>
        <end position="21"/>
    </location>
</feature>
<feature type="transmembrane region" description="Helical" evidence="12">
    <location>
        <begin position="261"/>
        <end position="278"/>
    </location>
</feature>
<feature type="domain" description="Cation-transporting P-type ATPase N-terminal" evidence="13">
    <location>
        <begin position="18"/>
        <end position="92"/>
    </location>
</feature>
<dbReference type="EMBL" id="CP001013">
    <property type="protein sequence ID" value="ACB35551.1"/>
    <property type="molecule type" value="Genomic_DNA"/>
</dbReference>
<dbReference type="SUPFAM" id="SSF56784">
    <property type="entry name" value="HAD-like"/>
    <property type="match status" value="1"/>
</dbReference>
<dbReference type="Gene3D" id="3.40.1110.10">
    <property type="entry name" value="Calcium-transporting ATPase, cytoplasmic domain N"/>
    <property type="match status" value="1"/>
</dbReference>
<comment type="subcellular location">
    <subcellularLocation>
        <location evidence="1">Endomembrane system</location>
        <topology evidence="1">Multi-pass membrane protein</topology>
    </subcellularLocation>
</comment>
<keyword evidence="15" id="KW-1185">Reference proteome</keyword>
<dbReference type="InterPro" id="IPR050510">
    <property type="entry name" value="Cation_transp_ATPase_P-type"/>
</dbReference>
<comment type="similarity">
    <text evidence="2">Belongs to the cation transport ATPase (P-type) (TC 3.A.3) family. Type IIA subfamily.</text>
</comment>
<feature type="transmembrane region" description="Helical" evidence="12">
    <location>
        <begin position="284"/>
        <end position="312"/>
    </location>
</feature>
<dbReference type="Proteomes" id="UP000001693">
    <property type="component" value="Chromosome"/>
</dbReference>
<dbReference type="PANTHER" id="PTHR43294:SF20">
    <property type="entry name" value="P-TYPE ATPASE"/>
    <property type="match status" value="1"/>
</dbReference>
<dbReference type="PROSITE" id="PS00154">
    <property type="entry name" value="ATPASE_E1_E2"/>
    <property type="match status" value="1"/>
</dbReference>
<dbReference type="AlphaFoldDB" id="B1Y298"/>
<keyword evidence="9 12" id="KW-1133">Transmembrane helix</keyword>
<dbReference type="GO" id="GO:0012505">
    <property type="term" value="C:endomembrane system"/>
    <property type="evidence" value="ECO:0007669"/>
    <property type="project" value="UniProtKB-SubCell"/>
</dbReference>
<dbReference type="SFLD" id="SFLDG00002">
    <property type="entry name" value="C1.7:_P-type_atpase_like"/>
    <property type="match status" value="1"/>
</dbReference>
<dbReference type="SUPFAM" id="SSF81665">
    <property type="entry name" value="Calcium ATPase, transmembrane domain M"/>
    <property type="match status" value="1"/>
</dbReference>
<dbReference type="GO" id="GO:1902600">
    <property type="term" value="P:proton transmembrane transport"/>
    <property type="evidence" value="ECO:0007669"/>
    <property type="project" value="TreeGrafter"/>
</dbReference>
<evidence type="ECO:0000256" key="2">
    <source>
        <dbReference type="ARBA" id="ARBA00005675"/>
    </source>
</evidence>
<dbReference type="STRING" id="395495.Lcho_3293"/>
<dbReference type="KEGG" id="lch:Lcho_3293"/>
<dbReference type="GO" id="GO:1990573">
    <property type="term" value="P:potassium ion import across plasma membrane"/>
    <property type="evidence" value="ECO:0007669"/>
    <property type="project" value="TreeGrafter"/>
</dbReference>
<dbReference type="GO" id="GO:0005391">
    <property type="term" value="F:P-type sodium:potassium-exchanging transporter activity"/>
    <property type="evidence" value="ECO:0007669"/>
    <property type="project" value="TreeGrafter"/>
</dbReference>
<dbReference type="InterPro" id="IPR023298">
    <property type="entry name" value="ATPase_P-typ_TM_dom_sf"/>
</dbReference>
<protein>
    <submittedName>
        <fullName evidence="14">ATPase, P-type (Transporting), HAD superfamily, subfamily IC</fullName>
    </submittedName>
</protein>
<dbReference type="GO" id="GO:0006883">
    <property type="term" value="P:intracellular sodium ion homeostasis"/>
    <property type="evidence" value="ECO:0007669"/>
    <property type="project" value="TreeGrafter"/>
</dbReference>
<dbReference type="SUPFAM" id="SSF81653">
    <property type="entry name" value="Calcium ATPase, transduction domain A"/>
    <property type="match status" value="1"/>
</dbReference>
<evidence type="ECO:0000256" key="9">
    <source>
        <dbReference type="ARBA" id="ARBA00022989"/>
    </source>
</evidence>
<evidence type="ECO:0000256" key="4">
    <source>
        <dbReference type="ARBA" id="ARBA00022692"/>
    </source>
</evidence>
<dbReference type="InterPro" id="IPR044492">
    <property type="entry name" value="P_typ_ATPase_HD_dom"/>
</dbReference>
<evidence type="ECO:0000256" key="3">
    <source>
        <dbReference type="ARBA" id="ARBA00022553"/>
    </source>
</evidence>
<dbReference type="PRINTS" id="PR00119">
    <property type="entry name" value="CATATPASE"/>
</dbReference>
<dbReference type="InterPro" id="IPR059000">
    <property type="entry name" value="ATPase_P-type_domA"/>
</dbReference>
<evidence type="ECO:0000256" key="8">
    <source>
        <dbReference type="ARBA" id="ARBA00022967"/>
    </source>
</evidence>
<dbReference type="GO" id="GO:0005524">
    <property type="term" value="F:ATP binding"/>
    <property type="evidence" value="ECO:0007669"/>
    <property type="project" value="UniProtKB-KW"/>
</dbReference>
<dbReference type="InterPro" id="IPR006068">
    <property type="entry name" value="ATPase_P-typ_cation-transptr_C"/>
</dbReference>
<dbReference type="PANTHER" id="PTHR43294">
    <property type="entry name" value="SODIUM/POTASSIUM-TRANSPORTING ATPASE SUBUNIT ALPHA"/>
    <property type="match status" value="1"/>
</dbReference>
<evidence type="ECO:0000259" key="13">
    <source>
        <dbReference type="SMART" id="SM00831"/>
    </source>
</evidence>
<dbReference type="eggNOG" id="COG0474">
    <property type="taxonomic scope" value="Bacteria"/>
</dbReference>
<feature type="transmembrane region" description="Helical" evidence="12">
    <location>
        <begin position="759"/>
        <end position="786"/>
    </location>
</feature>
<dbReference type="InterPro" id="IPR018303">
    <property type="entry name" value="ATPase_P-typ_P_site"/>
</dbReference>
<dbReference type="Pfam" id="PF00690">
    <property type="entry name" value="Cation_ATPase_N"/>
    <property type="match status" value="1"/>
</dbReference>
<dbReference type="InterPro" id="IPR036412">
    <property type="entry name" value="HAD-like_sf"/>
</dbReference>
<evidence type="ECO:0000256" key="12">
    <source>
        <dbReference type="SAM" id="Phobius"/>
    </source>
</evidence>
<dbReference type="GO" id="GO:0005886">
    <property type="term" value="C:plasma membrane"/>
    <property type="evidence" value="ECO:0007669"/>
    <property type="project" value="TreeGrafter"/>
</dbReference>
<dbReference type="SFLD" id="SFLDS00003">
    <property type="entry name" value="Haloacid_Dehalogenase"/>
    <property type="match status" value="1"/>
</dbReference>
<dbReference type="Pfam" id="PF13246">
    <property type="entry name" value="Cation_ATPase"/>
    <property type="match status" value="1"/>
</dbReference>
<evidence type="ECO:0000256" key="7">
    <source>
        <dbReference type="ARBA" id="ARBA00022842"/>
    </source>
</evidence>
<keyword evidence="6" id="KW-0067">ATP-binding</keyword>
<feature type="transmembrane region" description="Helical" evidence="12">
    <location>
        <begin position="831"/>
        <end position="850"/>
    </location>
</feature>
<keyword evidence="10 12" id="KW-0472">Membrane</keyword>
<evidence type="ECO:0000256" key="6">
    <source>
        <dbReference type="ARBA" id="ARBA00022840"/>
    </source>
</evidence>
<sequence length="889" mass="93662">MTSQPELGRSVPPAWDPAPHLQPSHEVAARLQVDPDQGLAADEVPPRRARHGSNALAAAAPRSVASRLIAPFKDFMILVLLAAALLSGLIGEVADTVAILVIVLLNAALSISQEWQADRALAALQRLAAPRAQVRRDGQDQAIDSHELVPGDVVHLEAGNLVPADLRLHAVAQLRIDESALTGESLTVDKHSAPLPAAEHALGDLRNIAFKGTLVTHGRATGLVVATGAATEIGRIAAMLDASGDRTTPLQRRLAAFGQRLSVVVLVICAVVFGVGLLRGEELLLMALTSISLAVAAIPEALPAVATVLLALGARKLVLVKALVRRLPAVESLGSVTTICSDKTGTLTLNRMTVSTHQAANDGAAALLWRAGLLCNDAAPSPQGWRGDPTETAVAERAESAGLDAVAERAAWPRRHEWPFDADRKRMSTLHVAPDGWVACVKGAPESVLPRCTSAWGADGAQPIDIAAWQATVQGLAAQGLRVLALAQREGSIDRLDAMRALDADQAERELVFLGLVGLIDPPRPEARDAVAECHSAGVRVVMITGDHPQTALAIASQLGIVDAVEADEAADAGTTGAARQVISGPELARLDDHALAAMVSDVRVYARMDPAQKIRIVQALQSRGELVAMTGDGVNDAPALKAADIGVAMGQGGTDVAREAAGLVLLDDNFATIVAAVREGRRIFDNIRKFIRYAMTGNSAEIWVLFLAPLVGLPIPLLPIHILWINLVTDGLPGLALAAEPGERGLMRRPPRPPTESVFAHGLWQHALLVGILIAGLCLGVQAWALETGHAHWQTMVFTVLTLAQMAHLMAIRSEGQSIISLGLRSNRPLLGAVALTFALQMAVIYVPVLQPIFRTEALSGAELALCLACAALVTAAVEAEKAWRRRA</sequence>
<reference evidence="14 15" key="1">
    <citation type="submission" date="2008-03" db="EMBL/GenBank/DDBJ databases">
        <title>Complete sequence of Leptothrix cholodnii SP-6.</title>
        <authorList>
            <consortium name="US DOE Joint Genome Institute"/>
            <person name="Copeland A."/>
            <person name="Lucas S."/>
            <person name="Lapidus A."/>
            <person name="Glavina del Rio T."/>
            <person name="Dalin E."/>
            <person name="Tice H."/>
            <person name="Bruce D."/>
            <person name="Goodwin L."/>
            <person name="Pitluck S."/>
            <person name="Chertkov O."/>
            <person name="Brettin T."/>
            <person name="Detter J.C."/>
            <person name="Han C."/>
            <person name="Kuske C.R."/>
            <person name="Schmutz J."/>
            <person name="Larimer F."/>
            <person name="Land M."/>
            <person name="Hauser L."/>
            <person name="Kyrpides N."/>
            <person name="Lykidis A."/>
            <person name="Emerson D."/>
            <person name="Richardson P."/>
        </authorList>
    </citation>
    <scope>NUCLEOTIDE SEQUENCE [LARGE SCALE GENOMIC DNA]</scope>
    <source>
        <strain evidence="15">ATCC 51168 / LMG 8142 / SP-6</strain>
    </source>
</reference>
<dbReference type="GO" id="GO:0036376">
    <property type="term" value="P:sodium ion export across plasma membrane"/>
    <property type="evidence" value="ECO:0007669"/>
    <property type="project" value="TreeGrafter"/>
</dbReference>
<dbReference type="GO" id="GO:0016887">
    <property type="term" value="F:ATP hydrolysis activity"/>
    <property type="evidence" value="ECO:0007669"/>
    <property type="project" value="InterPro"/>
</dbReference>
<dbReference type="FunFam" id="3.40.50.1000:FF:000028">
    <property type="entry name" value="Calcium-transporting P-type ATPase, putative"/>
    <property type="match status" value="1"/>
</dbReference>
<dbReference type="HOGENOM" id="CLU_002360_1_1_4"/>
<dbReference type="FunFam" id="2.70.150.10:FF:000160">
    <property type="entry name" value="Sarcoplasmic/endoplasmic reticulum calcium ATPase 1"/>
    <property type="match status" value="1"/>
</dbReference>
<dbReference type="RefSeq" id="WP_012348298.1">
    <property type="nucleotide sequence ID" value="NC_010524.1"/>
</dbReference>
<dbReference type="SFLD" id="SFLDF00027">
    <property type="entry name" value="p-type_atpase"/>
    <property type="match status" value="1"/>
</dbReference>
<keyword evidence="5" id="KW-0547">Nucleotide-binding</keyword>
<feature type="transmembrane region" description="Helical" evidence="12">
    <location>
        <begin position="96"/>
        <end position="112"/>
    </location>
</feature>
<dbReference type="InterPro" id="IPR023214">
    <property type="entry name" value="HAD_sf"/>
</dbReference>
<evidence type="ECO:0000313" key="14">
    <source>
        <dbReference type="EMBL" id="ACB35551.1"/>
    </source>
</evidence>
<dbReference type="Pfam" id="PF00689">
    <property type="entry name" value="Cation_ATPase_C"/>
    <property type="match status" value="1"/>
</dbReference>